<evidence type="ECO:0000256" key="1">
    <source>
        <dbReference type="ARBA" id="ARBA00004123"/>
    </source>
</evidence>
<dbReference type="PANTHER" id="PTHR31661">
    <property type="entry name" value="SIMILAR TO CDNA SEQUENCE BC052040"/>
    <property type="match status" value="1"/>
</dbReference>
<proteinExistence type="predicted"/>
<protein>
    <recommendedName>
        <fullName evidence="5">CDAN1-interacting nuclease 1</fullName>
    </recommendedName>
</protein>
<dbReference type="AlphaFoldDB" id="A0A1E7F7C4"/>
<gene>
    <name evidence="6" type="ORF">FRACYDRAFT_269999</name>
</gene>
<keyword evidence="3" id="KW-0963">Cytoplasm</keyword>
<dbReference type="PANTHER" id="PTHR31661:SF1">
    <property type="entry name" value="CDAN1-INTERACTING NUCLEASE 1"/>
    <property type="match status" value="1"/>
</dbReference>
<evidence type="ECO:0000256" key="2">
    <source>
        <dbReference type="ARBA" id="ARBA00004496"/>
    </source>
</evidence>
<dbReference type="OrthoDB" id="6105938at2759"/>
<evidence type="ECO:0000313" key="6">
    <source>
        <dbReference type="EMBL" id="OEU14029.1"/>
    </source>
</evidence>
<comment type="subcellular location">
    <subcellularLocation>
        <location evidence="2">Cytoplasm</location>
    </subcellularLocation>
    <subcellularLocation>
        <location evidence="1">Nucleus</location>
    </subcellularLocation>
</comment>
<reference evidence="6 7" key="1">
    <citation type="submission" date="2016-09" db="EMBL/GenBank/DDBJ databases">
        <title>Extensive genetic diversity and differential bi-allelic expression allows diatom success in the polar Southern Ocean.</title>
        <authorList>
            <consortium name="DOE Joint Genome Institute"/>
            <person name="Mock T."/>
            <person name="Otillar R.P."/>
            <person name="Strauss J."/>
            <person name="Dupont C."/>
            <person name="Frickenhaus S."/>
            <person name="Maumus F."/>
            <person name="Mcmullan M."/>
            <person name="Sanges R."/>
            <person name="Schmutz J."/>
            <person name="Toseland A."/>
            <person name="Valas R."/>
            <person name="Veluchamy A."/>
            <person name="Ward B.J."/>
            <person name="Allen A."/>
            <person name="Barry K."/>
            <person name="Falciatore A."/>
            <person name="Ferrante M."/>
            <person name="Fortunato A.E."/>
            <person name="Gloeckner G."/>
            <person name="Gruber A."/>
            <person name="Hipkin R."/>
            <person name="Janech M."/>
            <person name="Kroth P."/>
            <person name="Leese F."/>
            <person name="Lindquist E."/>
            <person name="Lyon B.R."/>
            <person name="Martin J."/>
            <person name="Mayer C."/>
            <person name="Parker M."/>
            <person name="Quesneville H."/>
            <person name="Raymond J."/>
            <person name="Uhlig C."/>
            <person name="Valentin K.U."/>
            <person name="Worden A.Z."/>
            <person name="Armbrust E.V."/>
            <person name="Bowler C."/>
            <person name="Green B."/>
            <person name="Moulton V."/>
            <person name="Van Oosterhout C."/>
            <person name="Grigoriev I."/>
        </authorList>
    </citation>
    <scope>NUCLEOTIDE SEQUENCE [LARGE SCALE GENOMIC DNA]</scope>
    <source>
        <strain evidence="6 7">CCMP1102</strain>
    </source>
</reference>
<dbReference type="EMBL" id="KV784361">
    <property type="protein sequence ID" value="OEU14029.1"/>
    <property type="molecule type" value="Genomic_DNA"/>
</dbReference>
<dbReference type="GO" id="GO:0005634">
    <property type="term" value="C:nucleus"/>
    <property type="evidence" value="ECO:0007669"/>
    <property type="project" value="UniProtKB-SubCell"/>
</dbReference>
<sequence>MNVFRTMLAEMKLSKIQIKAYLRDPQKFHKREREEFLAAESSDVVSMVNQVEIHKNAEVFEDVLSDWLEKRGIRFVRQKQLEIEQKEEFGSPVLTPDFLLLDSVIIDGISVHWIDCKAFYGCNLQFSIKKTKKQMTRYINHWGSGAIVYLQGFSEAIKIPNCVLLNAYGALDVDILSDLEGKNCLGLNQVATTVFE</sequence>
<evidence type="ECO:0000256" key="3">
    <source>
        <dbReference type="ARBA" id="ARBA00022490"/>
    </source>
</evidence>
<evidence type="ECO:0000256" key="5">
    <source>
        <dbReference type="ARBA" id="ARBA00023480"/>
    </source>
</evidence>
<dbReference type="KEGG" id="fcy:FRACYDRAFT_269999"/>
<organism evidence="6 7">
    <name type="scientific">Fragilariopsis cylindrus CCMP1102</name>
    <dbReference type="NCBI Taxonomy" id="635003"/>
    <lineage>
        <taxon>Eukaryota</taxon>
        <taxon>Sar</taxon>
        <taxon>Stramenopiles</taxon>
        <taxon>Ochrophyta</taxon>
        <taxon>Bacillariophyta</taxon>
        <taxon>Bacillariophyceae</taxon>
        <taxon>Bacillariophycidae</taxon>
        <taxon>Bacillariales</taxon>
        <taxon>Bacillariaceae</taxon>
        <taxon>Fragilariopsis</taxon>
    </lineage>
</organism>
<dbReference type="InterPro" id="IPR029404">
    <property type="entry name" value="CDIN1"/>
</dbReference>
<dbReference type="Pfam" id="PF14811">
    <property type="entry name" value="TPD"/>
    <property type="match status" value="1"/>
</dbReference>
<dbReference type="InParanoid" id="A0A1E7F7C4"/>
<dbReference type="GO" id="GO:0005737">
    <property type="term" value="C:cytoplasm"/>
    <property type="evidence" value="ECO:0007669"/>
    <property type="project" value="UniProtKB-SubCell"/>
</dbReference>
<dbReference type="Proteomes" id="UP000095751">
    <property type="component" value="Unassembled WGS sequence"/>
</dbReference>
<accession>A0A1E7F7C4</accession>
<name>A0A1E7F7C4_9STRA</name>
<keyword evidence="4" id="KW-0539">Nucleus</keyword>
<evidence type="ECO:0000313" key="7">
    <source>
        <dbReference type="Proteomes" id="UP000095751"/>
    </source>
</evidence>
<evidence type="ECO:0000256" key="4">
    <source>
        <dbReference type="ARBA" id="ARBA00023242"/>
    </source>
</evidence>
<keyword evidence="7" id="KW-1185">Reference proteome</keyword>